<accession>A0A1T2X5V3</accession>
<sequence>MTQKETDNMKDFFNRTIALGFGIAAESKEQIEKVVDELVKKGEVTRQESSEMIDELVKKGEETRQKFETVVQERVQAVVGERNWVPRSEYDALVQRVEKLEQQMNNHS</sequence>
<evidence type="ECO:0000313" key="2">
    <source>
        <dbReference type="Proteomes" id="UP000190188"/>
    </source>
</evidence>
<evidence type="ECO:0000313" key="1">
    <source>
        <dbReference type="EMBL" id="OPA75281.1"/>
    </source>
</evidence>
<evidence type="ECO:0008006" key="3">
    <source>
        <dbReference type="Google" id="ProtNLM"/>
    </source>
</evidence>
<dbReference type="AlphaFoldDB" id="A0A1T2X5V3"/>
<dbReference type="Proteomes" id="UP000190188">
    <property type="component" value="Unassembled WGS sequence"/>
</dbReference>
<reference evidence="1 2" key="1">
    <citation type="submission" date="2017-01" db="EMBL/GenBank/DDBJ databases">
        <title>Genome analysis of Paenibacillus selenitrireducens ES3-24.</title>
        <authorList>
            <person name="Xu D."/>
            <person name="Yao R."/>
            <person name="Zheng S."/>
        </authorList>
    </citation>
    <scope>NUCLEOTIDE SEQUENCE [LARGE SCALE GENOMIC DNA]</scope>
    <source>
        <strain evidence="1 2">ES3-24</strain>
    </source>
</reference>
<dbReference type="NCBIfam" id="NF047773">
    <property type="entry name" value="phas_rel_Lepto"/>
    <property type="match status" value="1"/>
</dbReference>
<keyword evidence="2" id="KW-1185">Reference proteome</keyword>
<dbReference type="EMBL" id="MSZX01000009">
    <property type="protein sequence ID" value="OPA75281.1"/>
    <property type="molecule type" value="Genomic_DNA"/>
</dbReference>
<dbReference type="STRING" id="1324314.BVG16_22045"/>
<gene>
    <name evidence="1" type="ORF">BVG16_22045</name>
</gene>
<comment type="caution">
    <text evidence="1">The sequence shown here is derived from an EMBL/GenBank/DDBJ whole genome shotgun (WGS) entry which is preliminary data.</text>
</comment>
<protein>
    <recommendedName>
        <fullName evidence="3">Polyhydroxyalkanoate synthesis regulator</fullName>
    </recommendedName>
</protein>
<organism evidence="1 2">
    <name type="scientific">Paenibacillus selenitireducens</name>
    <dbReference type="NCBI Taxonomy" id="1324314"/>
    <lineage>
        <taxon>Bacteria</taxon>
        <taxon>Bacillati</taxon>
        <taxon>Bacillota</taxon>
        <taxon>Bacilli</taxon>
        <taxon>Bacillales</taxon>
        <taxon>Paenibacillaceae</taxon>
        <taxon>Paenibacillus</taxon>
    </lineage>
</organism>
<name>A0A1T2X5V3_9BACL</name>
<proteinExistence type="predicted"/>